<proteinExistence type="predicted"/>
<keyword evidence="3" id="KW-1185">Reference proteome</keyword>
<dbReference type="KEGG" id="hhg:XM38_029680"/>
<dbReference type="RefSeq" id="WP_080807839.1">
    <property type="nucleotide sequence ID" value="NZ_CP021983.2"/>
</dbReference>
<evidence type="ECO:0000313" key="2">
    <source>
        <dbReference type="EMBL" id="ASC72014.1"/>
    </source>
</evidence>
<feature type="domain" description="N-acetyltransferase" evidence="1">
    <location>
        <begin position="12"/>
        <end position="146"/>
    </location>
</feature>
<keyword evidence="2" id="KW-0808">Transferase</keyword>
<dbReference type="Proteomes" id="UP000191901">
    <property type="component" value="Chromosome"/>
</dbReference>
<dbReference type="EC" id="2.3.1.1" evidence="2"/>
<dbReference type="OrthoDB" id="509899at2"/>
<dbReference type="STRING" id="1641165.XM38_08805"/>
<keyword evidence="2" id="KW-0012">Acyltransferase</keyword>
<dbReference type="Gene3D" id="3.40.630.30">
    <property type="match status" value="1"/>
</dbReference>
<protein>
    <submittedName>
        <fullName evidence="2">Amino-acid acetyltransferase</fullName>
        <ecNumber evidence="2">2.3.1.1</ecNumber>
    </submittedName>
</protein>
<dbReference type="InterPro" id="IPR000182">
    <property type="entry name" value="GNAT_dom"/>
</dbReference>
<reference evidence="2 3" key="1">
    <citation type="journal article" date="2016" name="Biochim. Biophys. Acta">
        <title>Characterization of red-shifted phycobilisomes isolated from the chlorophyll f-containing cyanobacterium Halomicronema hongdechloris.</title>
        <authorList>
            <person name="Li Y."/>
            <person name="Lin Y."/>
            <person name="Garvey C.J."/>
            <person name="Birch D."/>
            <person name="Corkery R.W."/>
            <person name="Loughlin P.C."/>
            <person name="Scheer H."/>
            <person name="Willows R.D."/>
            <person name="Chen M."/>
        </authorList>
    </citation>
    <scope>NUCLEOTIDE SEQUENCE [LARGE SCALE GENOMIC DNA]</scope>
    <source>
        <strain evidence="2 3">C2206</strain>
    </source>
</reference>
<dbReference type="Pfam" id="PF13508">
    <property type="entry name" value="Acetyltransf_7"/>
    <property type="match status" value="1"/>
</dbReference>
<dbReference type="AlphaFoldDB" id="A0A1Z3HNX8"/>
<dbReference type="InterPro" id="IPR016181">
    <property type="entry name" value="Acyl_CoA_acyltransferase"/>
</dbReference>
<organism evidence="2 3">
    <name type="scientific">Halomicronema hongdechloris C2206</name>
    <dbReference type="NCBI Taxonomy" id="1641165"/>
    <lineage>
        <taxon>Bacteria</taxon>
        <taxon>Bacillati</taxon>
        <taxon>Cyanobacteriota</taxon>
        <taxon>Cyanophyceae</taxon>
        <taxon>Nodosilineales</taxon>
        <taxon>Nodosilineaceae</taxon>
        <taxon>Halomicronema</taxon>
    </lineage>
</organism>
<dbReference type="GO" id="GO:0016747">
    <property type="term" value="F:acyltransferase activity, transferring groups other than amino-acyl groups"/>
    <property type="evidence" value="ECO:0007669"/>
    <property type="project" value="InterPro"/>
</dbReference>
<sequence length="162" mass="18160">MAAPAPQLPPNCRLRPAQAADQWALRRLVLGAFLDPTQIRWSQFWVIDTGEQIIACGQLREFPGAQELGSLVVARPWRGQGLGSLLSDHLIAQAHLPLFLECLGQRLARFYQHRGFVPAQWSQLPAALRRKFALSYLAWRWGLPLTIMVYPPSLPSPTAEIS</sequence>
<accession>A0A1Z3HNX8</accession>
<name>A0A1Z3HNX8_9CYAN</name>
<evidence type="ECO:0000259" key="1">
    <source>
        <dbReference type="PROSITE" id="PS51186"/>
    </source>
</evidence>
<dbReference type="EMBL" id="CP021983">
    <property type="protein sequence ID" value="ASC72014.1"/>
    <property type="molecule type" value="Genomic_DNA"/>
</dbReference>
<gene>
    <name evidence="2" type="primary">argA_2</name>
    <name evidence="2" type="ORF">XM38_029680</name>
</gene>
<dbReference type="SUPFAM" id="SSF55729">
    <property type="entry name" value="Acyl-CoA N-acyltransferases (Nat)"/>
    <property type="match status" value="1"/>
</dbReference>
<dbReference type="PROSITE" id="PS51186">
    <property type="entry name" value="GNAT"/>
    <property type="match status" value="1"/>
</dbReference>
<dbReference type="CDD" id="cd04301">
    <property type="entry name" value="NAT_SF"/>
    <property type="match status" value="1"/>
</dbReference>
<evidence type="ECO:0000313" key="3">
    <source>
        <dbReference type="Proteomes" id="UP000191901"/>
    </source>
</evidence>